<dbReference type="EMBL" id="JARKIE010000382">
    <property type="protein sequence ID" value="KAJ7648421.1"/>
    <property type="molecule type" value="Genomic_DNA"/>
</dbReference>
<reference evidence="1" key="1">
    <citation type="submission" date="2023-03" db="EMBL/GenBank/DDBJ databases">
        <title>Massive genome expansion in bonnet fungi (Mycena s.s.) driven by repeated elements and novel gene families across ecological guilds.</title>
        <authorList>
            <consortium name="Lawrence Berkeley National Laboratory"/>
            <person name="Harder C.B."/>
            <person name="Miyauchi S."/>
            <person name="Viragh M."/>
            <person name="Kuo A."/>
            <person name="Thoen E."/>
            <person name="Andreopoulos B."/>
            <person name="Lu D."/>
            <person name="Skrede I."/>
            <person name="Drula E."/>
            <person name="Henrissat B."/>
            <person name="Morin E."/>
            <person name="Kohler A."/>
            <person name="Barry K."/>
            <person name="LaButti K."/>
            <person name="Morin E."/>
            <person name="Salamov A."/>
            <person name="Lipzen A."/>
            <person name="Mereny Z."/>
            <person name="Hegedus B."/>
            <person name="Baldrian P."/>
            <person name="Stursova M."/>
            <person name="Weitz H."/>
            <person name="Taylor A."/>
            <person name="Grigoriev I.V."/>
            <person name="Nagy L.G."/>
            <person name="Martin F."/>
            <person name="Kauserud H."/>
        </authorList>
    </citation>
    <scope>NUCLEOTIDE SEQUENCE</scope>
    <source>
        <strain evidence="1">CBHHK067</strain>
    </source>
</reference>
<dbReference type="AlphaFoldDB" id="A0AAD7CGY8"/>
<organism evidence="1 2">
    <name type="scientific">Mycena rosella</name>
    <name type="common">Pink bonnet</name>
    <name type="synonym">Agaricus rosellus</name>
    <dbReference type="NCBI Taxonomy" id="1033263"/>
    <lineage>
        <taxon>Eukaryota</taxon>
        <taxon>Fungi</taxon>
        <taxon>Dikarya</taxon>
        <taxon>Basidiomycota</taxon>
        <taxon>Agaricomycotina</taxon>
        <taxon>Agaricomycetes</taxon>
        <taxon>Agaricomycetidae</taxon>
        <taxon>Agaricales</taxon>
        <taxon>Marasmiineae</taxon>
        <taxon>Mycenaceae</taxon>
        <taxon>Mycena</taxon>
    </lineage>
</organism>
<proteinExistence type="predicted"/>
<comment type="caution">
    <text evidence="1">The sequence shown here is derived from an EMBL/GenBank/DDBJ whole genome shotgun (WGS) entry which is preliminary data.</text>
</comment>
<accession>A0AAD7CGY8</accession>
<protein>
    <submittedName>
        <fullName evidence="1">Uncharacterized protein</fullName>
    </submittedName>
</protein>
<gene>
    <name evidence="1" type="ORF">B0H17DRAFT_1148100</name>
</gene>
<evidence type="ECO:0000313" key="2">
    <source>
        <dbReference type="Proteomes" id="UP001221757"/>
    </source>
</evidence>
<evidence type="ECO:0000313" key="1">
    <source>
        <dbReference type="EMBL" id="KAJ7648421.1"/>
    </source>
</evidence>
<dbReference type="Proteomes" id="UP001221757">
    <property type="component" value="Unassembled WGS sequence"/>
</dbReference>
<keyword evidence="2" id="KW-1185">Reference proteome</keyword>
<name>A0AAD7CGY8_MYCRO</name>
<sequence>MVEGMEHVAVVGEVLELKNQCWEQSPGRTQLTCLWMPGEADLAVAELVDVEPGHVVVEVTESKELSHRSRDACLVVLAVGETGFPAAELAAHGRAARFRACLRAAGVGEGALSRHRRDLQAFVGSGDSASPAKTASVHGRHLAGLRGVPPRWGQGAQWMHSQCCAAAPHFGVGKGFGMAQFDVVTRLTDLSLGRCASEDDDARGGDGDLKKSKFEVKLTPGFRLSLAEVFSLRLSLILIVTMQFAEPRSTGNAFEPGLELLGNVGKVSARLSITRSSDPVLPASYSSNPFLQEVLLIQVMMLDNQHDYYCRLGS</sequence>